<evidence type="ECO:0000256" key="6">
    <source>
        <dbReference type="ARBA" id="ARBA00023136"/>
    </source>
</evidence>
<dbReference type="GO" id="GO:0012505">
    <property type="term" value="C:endomembrane system"/>
    <property type="evidence" value="ECO:0007669"/>
    <property type="project" value="UniProtKB-SubCell"/>
</dbReference>
<gene>
    <name evidence="8" type="ORF">K7J14_06180</name>
</gene>
<sequence length="484" mass="53533">MFKKQTADKDRFLILGRSESMTVIAEELARSSAVQRSEIVLASRFDPGESVKSHFPVPPAYIQGNPAETAFLETLKPASASRILVNLTGAPDGDLQALRIATALQTVLASAKDGPDILILVDSPEYRAKIQTLVVPKMKVFCPIEAFPAIAAQSCRQDRLSLIFDELFSYHGNEIYRIPGKPMKGLSWTQVLRAFANACPVGLAQNGRLSINPKQSAVIEEDDELYVLAGNPDDIQIAQPILPAPDNRDISPDSIETTHPQNFLFLGWNPLCPSILADLAHYAPKGSAVRIVCADNPGFNQSESPKISIQWTEGDPRDKAVIAAADLENWENIVIPGSAFPASSEQMEILHTLAGLMAGPGLRNHITTLTGTPAPEYYPEDRILSTDILYKLAVQLLIQPDLFDVFRELIQPIGTEIYLKPAENYVTIDRPVDFYTILESARRKNETAIGYFLEENRKIALNPVKTEKISFYHYDKIIVLSDEH</sequence>
<keyword evidence="4" id="KW-1133">Transmembrane helix</keyword>
<evidence type="ECO:0000256" key="1">
    <source>
        <dbReference type="ARBA" id="ARBA00004127"/>
    </source>
</evidence>
<reference evidence="8" key="1">
    <citation type="submission" date="2021-08" db="EMBL/GenBank/DDBJ databases">
        <title>Comparative analyses of Brucepasteria parasyntrophica and Teretinema zuelzerae.</title>
        <authorList>
            <person name="Song Y."/>
            <person name="Brune A."/>
        </authorList>
    </citation>
    <scope>NUCLEOTIDE SEQUENCE</scope>
    <source>
        <strain evidence="8">DSM 1903</strain>
    </source>
</reference>
<keyword evidence="3" id="KW-0812">Transmembrane</keyword>
<evidence type="ECO:0000256" key="4">
    <source>
        <dbReference type="ARBA" id="ARBA00022989"/>
    </source>
</evidence>
<evidence type="ECO:0000256" key="5">
    <source>
        <dbReference type="ARBA" id="ARBA00023065"/>
    </source>
</evidence>
<feature type="domain" description="CASTOR/POLLUX/SYM8 ion channel conserved" evidence="7">
    <location>
        <begin position="151"/>
        <end position="236"/>
    </location>
</feature>
<keyword evidence="9" id="KW-1185">Reference proteome</keyword>
<protein>
    <recommendedName>
        <fullName evidence="7">CASTOR/POLLUX/SYM8 ion channel conserved domain-containing protein</fullName>
    </recommendedName>
</protein>
<dbReference type="EMBL" id="JAINWA010000001">
    <property type="protein sequence ID" value="MCD1654290.1"/>
    <property type="molecule type" value="Genomic_DNA"/>
</dbReference>
<evidence type="ECO:0000313" key="9">
    <source>
        <dbReference type="Proteomes" id="UP001198163"/>
    </source>
</evidence>
<evidence type="ECO:0000259" key="7">
    <source>
        <dbReference type="Pfam" id="PF06241"/>
    </source>
</evidence>
<comment type="subcellular location">
    <subcellularLocation>
        <location evidence="1">Endomembrane system</location>
        <topology evidence="1">Multi-pass membrane protein</topology>
    </subcellularLocation>
</comment>
<dbReference type="AlphaFoldDB" id="A0AAE3EG45"/>
<dbReference type="InterPro" id="IPR010420">
    <property type="entry name" value="CASTOR/POLLUX/SYM8_dom"/>
</dbReference>
<dbReference type="InterPro" id="IPR044849">
    <property type="entry name" value="CASTOR/POLLUX/SYM8-like"/>
</dbReference>
<dbReference type="Pfam" id="PF06241">
    <property type="entry name" value="Castor_Poll_mid"/>
    <property type="match status" value="1"/>
</dbReference>
<evidence type="ECO:0000256" key="2">
    <source>
        <dbReference type="ARBA" id="ARBA00022448"/>
    </source>
</evidence>
<dbReference type="Proteomes" id="UP001198163">
    <property type="component" value="Unassembled WGS sequence"/>
</dbReference>
<keyword evidence="5" id="KW-0406">Ion transport</keyword>
<accession>A0AAE3EG45</accession>
<dbReference type="PANTHER" id="PTHR31563">
    <property type="entry name" value="ION CHANNEL POLLUX-RELATED"/>
    <property type="match status" value="1"/>
</dbReference>
<evidence type="ECO:0000313" key="8">
    <source>
        <dbReference type="EMBL" id="MCD1654290.1"/>
    </source>
</evidence>
<dbReference type="RefSeq" id="WP_230754383.1">
    <property type="nucleotide sequence ID" value="NZ_JAINWA010000001.1"/>
</dbReference>
<dbReference type="PANTHER" id="PTHR31563:SF10">
    <property type="entry name" value="ION CHANNEL POLLUX-RELATED"/>
    <property type="match status" value="1"/>
</dbReference>
<proteinExistence type="predicted"/>
<keyword evidence="2" id="KW-0813">Transport</keyword>
<keyword evidence="6" id="KW-0472">Membrane</keyword>
<organism evidence="8 9">
    <name type="scientific">Teretinema zuelzerae</name>
    <dbReference type="NCBI Taxonomy" id="156"/>
    <lineage>
        <taxon>Bacteria</taxon>
        <taxon>Pseudomonadati</taxon>
        <taxon>Spirochaetota</taxon>
        <taxon>Spirochaetia</taxon>
        <taxon>Spirochaetales</taxon>
        <taxon>Treponemataceae</taxon>
        <taxon>Teretinema</taxon>
    </lineage>
</organism>
<name>A0AAE3EG45_9SPIR</name>
<dbReference type="Gene3D" id="3.40.50.720">
    <property type="entry name" value="NAD(P)-binding Rossmann-like Domain"/>
    <property type="match status" value="1"/>
</dbReference>
<dbReference type="GO" id="GO:0006811">
    <property type="term" value="P:monoatomic ion transport"/>
    <property type="evidence" value="ECO:0007669"/>
    <property type="project" value="UniProtKB-KW"/>
</dbReference>
<evidence type="ECO:0000256" key="3">
    <source>
        <dbReference type="ARBA" id="ARBA00022692"/>
    </source>
</evidence>
<comment type="caution">
    <text evidence="8">The sequence shown here is derived from an EMBL/GenBank/DDBJ whole genome shotgun (WGS) entry which is preliminary data.</text>
</comment>